<keyword evidence="6" id="KW-0496">Mitochondrion</keyword>
<comment type="subcellular location">
    <subcellularLocation>
        <location evidence="3">Mitochondrion</location>
    </subcellularLocation>
</comment>
<evidence type="ECO:0000256" key="1">
    <source>
        <dbReference type="ARBA" id="ARBA00001166"/>
    </source>
</evidence>
<comment type="catalytic activity">
    <reaction evidence="2">
        <text>uridine in 5S rRNA = pseudouridine in 5S rRNA</text>
        <dbReference type="Rhea" id="RHEA:47036"/>
        <dbReference type="Rhea" id="RHEA-COMP:11730"/>
        <dbReference type="Rhea" id="RHEA-COMP:11731"/>
        <dbReference type="ChEBI" id="CHEBI:65314"/>
        <dbReference type="ChEBI" id="CHEBI:65315"/>
    </reaction>
</comment>
<dbReference type="STRING" id="42514.ENSPNAP00000006207"/>
<evidence type="ECO:0000256" key="10">
    <source>
        <dbReference type="ARBA" id="ARBA00041563"/>
    </source>
</evidence>
<dbReference type="Proteomes" id="UP001501920">
    <property type="component" value="Chromosome 21"/>
</dbReference>
<evidence type="ECO:0000256" key="3">
    <source>
        <dbReference type="ARBA" id="ARBA00004173"/>
    </source>
</evidence>
<comment type="similarity">
    <text evidence="4">Belongs to the pseudouridine synthase RluA family.</text>
</comment>
<evidence type="ECO:0000313" key="13">
    <source>
        <dbReference type="Proteomes" id="UP001501920"/>
    </source>
</evidence>
<dbReference type="GO" id="GO:0001522">
    <property type="term" value="P:pseudouridine synthesis"/>
    <property type="evidence" value="ECO:0007669"/>
    <property type="project" value="InterPro"/>
</dbReference>
<evidence type="ECO:0000313" key="12">
    <source>
        <dbReference type="Ensembl" id="ENSPNAP00000006207.1"/>
    </source>
</evidence>
<evidence type="ECO:0000256" key="9">
    <source>
        <dbReference type="ARBA" id="ARBA00039953"/>
    </source>
</evidence>
<accession>A0A3B4C2S4</accession>
<feature type="domain" description="Pseudouridine synthase RsuA/RluA-like" evidence="11">
    <location>
        <begin position="115"/>
        <end position="289"/>
    </location>
</feature>
<evidence type="ECO:0000256" key="4">
    <source>
        <dbReference type="ARBA" id="ARBA00010876"/>
    </source>
</evidence>
<dbReference type="GeneTree" id="ENSGT00940000158436"/>
<dbReference type="Pfam" id="PF00849">
    <property type="entry name" value="PseudoU_synth_2"/>
    <property type="match status" value="1"/>
</dbReference>
<organism evidence="12 13">
    <name type="scientific">Pygocentrus nattereri</name>
    <name type="common">Red-bellied piranha</name>
    <dbReference type="NCBI Taxonomy" id="42514"/>
    <lineage>
        <taxon>Eukaryota</taxon>
        <taxon>Metazoa</taxon>
        <taxon>Chordata</taxon>
        <taxon>Craniata</taxon>
        <taxon>Vertebrata</taxon>
        <taxon>Euteleostomi</taxon>
        <taxon>Actinopterygii</taxon>
        <taxon>Neopterygii</taxon>
        <taxon>Teleostei</taxon>
        <taxon>Ostariophysi</taxon>
        <taxon>Characiformes</taxon>
        <taxon>Characoidei</taxon>
        <taxon>Pygocentrus</taxon>
    </lineage>
</organism>
<dbReference type="RefSeq" id="XP_017567989.1">
    <property type="nucleotide sequence ID" value="XM_017712500.2"/>
</dbReference>
<dbReference type="GeneID" id="108436170"/>
<sequence>MSRIKFVNIWVNRCFRHDAAVKTRAPCFLLTGREYGERSSVSESDSTASRTRRPRAADIAARLRHEKEKQTAEVPVSPVQRRVSELKQFTQQLQSVHPNVFAKALYRSILYQDQHLIAINKPYGVPVYNTGGIRNSIAESLPVLAKIINNMQGGSQLHICHSLGKDSTGVLLLAKTEEACERVQSQIKLHQMDRKYMVVTVGVPVPSEGVIDIPIIEKEITGTQHHFKMGLSPLYRLTEEGDGLTRVRAHRQAHSAATQYRVLDSSSGCSLVELQPVTEVKHQLRVHMALALACPILGDHKYAYWNKLAPQKLPEGVLRRLGLEQSKTRYLPLHLHVRQIILPAVKGHCDLIVSCPLPKYFTTTLKRLQISLPEKP</sequence>
<dbReference type="SUPFAM" id="SSF55120">
    <property type="entry name" value="Pseudouridine synthase"/>
    <property type="match status" value="1"/>
</dbReference>
<comment type="catalytic activity">
    <reaction evidence="1">
        <text>a uridine in mRNA = a pseudouridine in mRNA</text>
        <dbReference type="Rhea" id="RHEA:56644"/>
        <dbReference type="Rhea" id="RHEA-COMP:14658"/>
        <dbReference type="Rhea" id="RHEA-COMP:14659"/>
        <dbReference type="ChEBI" id="CHEBI:65314"/>
        <dbReference type="ChEBI" id="CHEBI:65315"/>
    </reaction>
</comment>
<dbReference type="PANTHER" id="PTHR21600">
    <property type="entry name" value="MITOCHONDRIAL RNA PSEUDOURIDINE SYNTHASE"/>
    <property type="match status" value="1"/>
</dbReference>
<protein>
    <recommendedName>
        <fullName evidence="9">Pseudouridylate synthase RPUSD4, mitochondrial</fullName>
    </recommendedName>
    <alternativeName>
        <fullName evidence="10">RNA pseudouridylate synthase domain-containing protein 4</fullName>
    </alternativeName>
</protein>
<dbReference type="Gene3D" id="3.30.2350.10">
    <property type="entry name" value="Pseudouridine synthase"/>
    <property type="match status" value="1"/>
</dbReference>
<reference evidence="12" key="3">
    <citation type="submission" date="2025-09" db="UniProtKB">
        <authorList>
            <consortium name="Ensembl"/>
        </authorList>
    </citation>
    <scope>IDENTIFICATION</scope>
</reference>
<dbReference type="GO" id="GO:0003723">
    <property type="term" value="F:RNA binding"/>
    <property type="evidence" value="ECO:0007669"/>
    <property type="project" value="InterPro"/>
</dbReference>
<reference evidence="12 13" key="1">
    <citation type="submission" date="2020-10" db="EMBL/GenBank/DDBJ databases">
        <title>Pygocentrus nattereri (red-bellied piranha) genome, fPygNat1, primary haplotype.</title>
        <authorList>
            <person name="Myers G."/>
            <person name="Meyer A."/>
            <person name="Karagic N."/>
            <person name="Pippel M."/>
            <person name="Winkler S."/>
            <person name="Tracey A."/>
            <person name="Wood J."/>
            <person name="Formenti G."/>
            <person name="Howe K."/>
            <person name="Fedrigo O."/>
            <person name="Jarvis E.D."/>
        </authorList>
    </citation>
    <scope>NUCLEOTIDE SEQUENCE [LARGE SCALE GENOMIC DNA]</scope>
</reference>
<dbReference type="FunFam" id="3.30.2350.10:FF:000015">
    <property type="entry name" value="Mitochondrial RNA pseudouridine synthase RPUSD4"/>
    <property type="match status" value="1"/>
</dbReference>
<evidence type="ECO:0000256" key="2">
    <source>
        <dbReference type="ARBA" id="ARBA00001896"/>
    </source>
</evidence>
<dbReference type="GO" id="GO:0005739">
    <property type="term" value="C:mitochondrion"/>
    <property type="evidence" value="ECO:0007669"/>
    <property type="project" value="UniProtKB-SubCell"/>
</dbReference>
<gene>
    <name evidence="12" type="primary">RPUSD4</name>
</gene>
<dbReference type="InterPro" id="IPR006145">
    <property type="entry name" value="PsdUridine_synth_RsuA/RluA"/>
</dbReference>
<dbReference type="GO" id="GO:0009982">
    <property type="term" value="F:pseudouridine synthase activity"/>
    <property type="evidence" value="ECO:0007669"/>
    <property type="project" value="InterPro"/>
</dbReference>
<dbReference type="AlphaFoldDB" id="A0A3B4C2S4"/>
<dbReference type="SMR" id="A0A3B4C2S4"/>
<evidence type="ECO:0000256" key="7">
    <source>
        <dbReference type="ARBA" id="ARBA00023235"/>
    </source>
</evidence>
<evidence type="ECO:0000259" key="11">
    <source>
        <dbReference type="Pfam" id="PF00849"/>
    </source>
</evidence>
<dbReference type="InterPro" id="IPR050188">
    <property type="entry name" value="RluA_PseudoU_synthase"/>
</dbReference>
<dbReference type="CDD" id="cd02869">
    <property type="entry name" value="PseudoU_synth_RluA_like"/>
    <property type="match status" value="1"/>
</dbReference>
<dbReference type="Ensembl" id="ENSPNAT00000003962.2">
    <property type="protein sequence ID" value="ENSPNAP00000006207.1"/>
    <property type="gene ID" value="ENSPNAG00000012264.2"/>
</dbReference>
<dbReference type="OMA" id="AKKYWAI"/>
<keyword evidence="13" id="KW-1185">Reference proteome</keyword>
<evidence type="ECO:0000256" key="5">
    <source>
        <dbReference type="ARBA" id="ARBA00022946"/>
    </source>
</evidence>
<name>A0A3B4C2S4_PYGNA</name>
<keyword evidence="5" id="KW-0809">Transit peptide</keyword>
<evidence type="ECO:0000256" key="8">
    <source>
        <dbReference type="ARBA" id="ARBA00036943"/>
    </source>
</evidence>
<dbReference type="PANTHER" id="PTHR21600:SF83">
    <property type="entry name" value="PSEUDOURIDYLATE SYNTHASE RPUSD4, MITOCHONDRIAL"/>
    <property type="match status" value="1"/>
</dbReference>
<evidence type="ECO:0000256" key="6">
    <source>
        <dbReference type="ARBA" id="ARBA00023128"/>
    </source>
</evidence>
<proteinExistence type="inferred from homology"/>
<comment type="catalytic activity">
    <reaction evidence="8">
        <text>a uridine in tRNA = a pseudouridine in tRNA</text>
        <dbReference type="Rhea" id="RHEA:54572"/>
        <dbReference type="Rhea" id="RHEA-COMP:13339"/>
        <dbReference type="Rhea" id="RHEA-COMP:13934"/>
        <dbReference type="ChEBI" id="CHEBI:65314"/>
        <dbReference type="ChEBI" id="CHEBI:65315"/>
    </reaction>
</comment>
<reference evidence="12" key="2">
    <citation type="submission" date="2025-08" db="UniProtKB">
        <authorList>
            <consortium name="Ensembl"/>
        </authorList>
    </citation>
    <scope>IDENTIFICATION</scope>
</reference>
<dbReference type="OrthoDB" id="428658at2759"/>
<dbReference type="InterPro" id="IPR020103">
    <property type="entry name" value="PsdUridine_synth_cat_dom_sf"/>
</dbReference>
<dbReference type="CTD" id="84881"/>
<keyword evidence="7" id="KW-0413">Isomerase</keyword>